<proteinExistence type="predicted"/>
<sequence length="78" mass="8696">MSKASSMLIPISKCRCNNCGKPFFELVDHNLEQCPLCNQVFSDLFPNMEGISEKYNLVIDPQNGVPSIMVLGGMRTDE</sequence>
<dbReference type="EMBL" id="MH431930">
    <property type="protein sequence ID" value="AXF39473.1"/>
    <property type="molecule type" value="Genomic_DNA"/>
</dbReference>
<evidence type="ECO:0000313" key="2">
    <source>
        <dbReference type="Proteomes" id="UP000255890"/>
    </source>
</evidence>
<name>A0A345ARL9_9CAUD</name>
<keyword evidence="2" id="KW-1185">Reference proteome</keyword>
<gene>
    <name evidence="1" type="ORF">WANDERER_56</name>
</gene>
<organism evidence="1 2">
    <name type="scientific">Paenibacillus phage Wanderer</name>
    <dbReference type="NCBI Taxonomy" id="2249779"/>
    <lineage>
        <taxon>Viruses</taxon>
        <taxon>Duplodnaviria</taxon>
        <taxon>Heunggongvirae</taxon>
        <taxon>Uroviricota</taxon>
        <taxon>Caudoviricetes</taxon>
        <taxon>Gochnauervirinae</taxon>
        <taxon>Wanderervirus</taxon>
        <taxon>Wanderervirus wanderer</taxon>
    </lineage>
</organism>
<protein>
    <submittedName>
        <fullName evidence="1">Uncharacterized protein</fullName>
    </submittedName>
</protein>
<reference evidence="2" key="1">
    <citation type="submission" date="2018-06" db="EMBL/GenBank/DDBJ databases">
        <authorList>
            <person name="Merrill B.D."/>
            <person name="Payne A.M."/>
            <person name="Hilton J.A."/>
            <person name="Ward A.T."/>
            <person name="Fajardo C.P."/>
            <person name="Velez K."/>
            <person name="Hope S."/>
            <person name="Tsourkas P.K."/>
        </authorList>
    </citation>
    <scope>NUCLEOTIDE SEQUENCE [LARGE SCALE GENOMIC DNA]</scope>
</reference>
<accession>A0A345ARL9</accession>
<evidence type="ECO:0000313" key="1">
    <source>
        <dbReference type="EMBL" id="AXF39473.1"/>
    </source>
</evidence>
<dbReference type="Proteomes" id="UP000255890">
    <property type="component" value="Segment"/>
</dbReference>